<keyword evidence="2" id="KW-0285">Flavoprotein</keyword>
<evidence type="ECO:0000259" key="5">
    <source>
        <dbReference type="PROSITE" id="PS51387"/>
    </source>
</evidence>
<dbReference type="InterPro" id="IPR051914">
    <property type="entry name" value="FAD-linked_OxidoTrans_Type4"/>
</dbReference>
<evidence type="ECO:0000313" key="6">
    <source>
        <dbReference type="EMBL" id="MDQ8195378.1"/>
    </source>
</evidence>
<evidence type="ECO:0000256" key="2">
    <source>
        <dbReference type="ARBA" id="ARBA00022630"/>
    </source>
</evidence>
<dbReference type="Pfam" id="PF02913">
    <property type="entry name" value="FAD-oxidase_C"/>
    <property type="match status" value="1"/>
</dbReference>
<proteinExistence type="predicted"/>
<dbReference type="InterPro" id="IPR004113">
    <property type="entry name" value="FAD-bd_oxidored_4_C"/>
</dbReference>
<dbReference type="InterPro" id="IPR016171">
    <property type="entry name" value="Vanillyl_alc_oxidase_C-sub2"/>
</dbReference>
<keyword evidence="3" id="KW-0274">FAD</keyword>
<gene>
    <name evidence="6" type="ORF">QEH59_13155</name>
</gene>
<comment type="cofactor">
    <cofactor evidence="1">
        <name>FAD</name>
        <dbReference type="ChEBI" id="CHEBI:57692"/>
    </cofactor>
</comment>
<dbReference type="InterPro" id="IPR006094">
    <property type="entry name" value="Oxid_FAD_bind_N"/>
</dbReference>
<dbReference type="EMBL" id="JARXIC010000023">
    <property type="protein sequence ID" value="MDQ8195378.1"/>
    <property type="molecule type" value="Genomic_DNA"/>
</dbReference>
<reference evidence="6 7" key="1">
    <citation type="submission" date="2023-04" db="EMBL/GenBank/DDBJ databases">
        <title>A novel bacteria isolated from coastal sediment.</title>
        <authorList>
            <person name="Liu X.-J."/>
            <person name="Du Z.-J."/>
        </authorList>
    </citation>
    <scope>NUCLEOTIDE SEQUENCE [LARGE SCALE GENOMIC DNA]</scope>
    <source>
        <strain evidence="6 7">SDUM461004</strain>
    </source>
</reference>
<comment type="caution">
    <text evidence="6">The sequence shown here is derived from an EMBL/GenBank/DDBJ whole genome shotgun (WGS) entry which is preliminary data.</text>
</comment>
<dbReference type="PANTHER" id="PTHR42934:SF2">
    <property type="entry name" value="GLYCOLATE OXIDASE SUBUNIT GLCD"/>
    <property type="match status" value="1"/>
</dbReference>
<evidence type="ECO:0000313" key="7">
    <source>
        <dbReference type="Proteomes" id="UP001243717"/>
    </source>
</evidence>
<feature type="domain" description="FAD-binding PCMH-type" evidence="5">
    <location>
        <begin position="49"/>
        <end position="227"/>
    </location>
</feature>
<keyword evidence="7" id="KW-1185">Reference proteome</keyword>
<name>A0ABU1AMD8_9BACT</name>
<dbReference type="SUPFAM" id="SSF56176">
    <property type="entry name" value="FAD-binding/transporter-associated domain-like"/>
    <property type="match status" value="1"/>
</dbReference>
<dbReference type="PANTHER" id="PTHR42934">
    <property type="entry name" value="GLYCOLATE OXIDASE SUBUNIT GLCD"/>
    <property type="match status" value="1"/>
</dbReference>
<evidence type="ECO:0000256" key="4">
    <source>
        <dbReference type="ARBA" id="ARBA00023002"/>
    </source>
</evidence>
<dbReference type="Gene3D" id="3.30.70.2740">
    <property type="match status" value="1"/>
</dbReference>
<dbReference type="Gene3D" id="3.30.465.10">
    <property type="match status" value="1"/>
</dbReference>
<protein>
    <submittedName>
        <fullName evidence="6">FAD-binding oxidoreductase</fullName>
    </submittedName>
</protein>
<sequence>MKTKKSKKGAKPKSINVAKAMKALRKRLGDRVAEDDNSRFNASLDNLRLSVLPHAVIQVQAADEVAVVLKLANKYGVPLTCRGAGTSATGSAVPIHGGWVLDLSALNRIEINPVARIATVGAGVVTADLQAQVEALGLFFPPDPSSKKYSTLGGNIACNAGGMRCVKYGVTRDYVLGLEGVLADGSPFQFGLPLKKYVSGLNLRDLLIGSEGTLGVITAANLKLIPKPEKRWTGMFAFKSEAAALKAVVGLFQAGVNPSILEFLDRQSVGCAERYTGKKIFEGQPRSSILLIELDGCSVEVREQRKRLLEYMLEVAAAYREARSELQAEKLWQVRRTCSQSMFSIADTKLNEDVVVPIEKQAELIRYTLALKKEIGLATPTFGHAGDGNLHVHIMYNRASQSDAEKAQAGIEKLMQKVVDLGGVITGEHGIGLAKSPFMAMQHTAPEIAVMRSVKQALDPLGILNPGKIFDPFEVWDHELVDVTLPWDHR</sequence>
<evidence type="ECO:0000256" key="3">
    <source>
        <dbReference type="ARBA" id="ARBA00022827"/>
    </source>
</evidence>
<organism evidence="6 7">
    <name type="scientific">Thalassobacterium sedimentorum</name>
    <dbReference type="NCBI Taxonomy" id="3041258"/>
    <lineage>
        <taxon>Bacteria</taxon>
        <taxon>Pseudomonadati</taxon>
        <taxon>Verrucomicrobiota</taxon>
        <taxon>Opitutia</taxon>
        <taxon>Puniceicoccales</taxon>
        <taxon>Coraliomargaritaceae</taxon>
        <taxon>Thalassobacterium</taxon>
    </lineage>
</organism>
<dbReference type="InterPro" id="IPR016166">
    <property type="entry name" value="FAD-bd_PCMH"/>
</dbReference>
<dbReference type="Gene3D" id="1.10.45.10">
    <property type="entry name" value="Vanillyl-alcohol Oxidase, Chain A, domain 4"/>
    <property type="match status" value="1"/>
</dbReference>
<dbReference type="InterPro" id="IPR016164">
    <property type="entry name" value="FAD-linked_Oxase-like_C"/>
</dbReference>
<accession>A0ABU1AMD8</accession>
<dbReference type="SUPFAM" id="SSF55103">
    <property type="entry name" value="FAD-linked oxidases, C-terminal domain"/>
    <property type="match status" value="1"/>
</dbReference>
<dbReference type="Pfam" id="PF01565">
    <property type="entry name" value="FAD_binding_4"/>
    <property type="match status" value="1"/>
</dbReference>
<dbReference type="RefSeq" id="WP_308985834.1">
    <property type="nucleotide sequence ID" value="NZ_JARXIC010000023.1"/>
</dbReference>
<dbReference type="Proteomes" id="UP001243717">
    <property type="component" value="Unassembled WGS sequence"/>
</dbReference>
<dbReference type="PROSITE" id="PS51387">
    <property type="entry name" value="FAD_PCMH"/>
    <property type="match status" value="1"/>
</dbReference>
<evidence type="ECO:0000256" key="1">
    <source>
        <dbReference type="ARBA" id="ARBA00001974"/>
    </source>
</evidence>
<dbReference type="InterPro" id="IPR016169">
    <property type="entry name" value="FAD-bd_PCMH_sub2"/>
</dbReference>
<dbReference type="InterPro" id="IPR036318">
    <property type="entry name" value="FAD-bd_PCMH-like_sf"/>
</dbReference>
<keyword evidence="4" id="KW-0560">Oxidoreductase</keyword>